<evidence type="ECO:0000313" key="1">
    <source>
        <dbReference type="EMBL" id="KAB1068322.1"/>
    </source>
</evidence>
<name>A0A6N6MG00_9FLAO</name>
<reference evidence="1 2" key="1">
    <citation type="submission" date="2019-09" db="EMBL/GenBank/DDBJ databases">
        <authorList>
            <person name="Cao W.R."/>
        </authorList>
    </citation>
    <scope>NUCLEOTIDE SEQUENCE [LARGE SCALE GENOMIC DNA]</scope>
    <source>
        <strain evidence="1 2">B1N29</strain>
    </source>
</reference>
<evidence type="ECO:0000313" key="2">
    <source>
        <dbReference type="Proteomes" id="UP000441333"/>
    </source>
</evidence>
<proteinExistence type="predicted"/>
<dbReference type="RefSeq" id="WP_150937980.1">
    <property type="nucleotide sequence ID" value="NZ_WAAT01000037.1"/>
</dbReference>
<comment type="caution">
    <text evidence="1">The sequence shown here is derived from an EMBL/GenBank/DDBJ whole genome shotgun (WGS) entry which is preliminary data.</text>
</comment>
<protein>
    <submittedName>
        <fullName evidence="1">DUF1569 domain-containing protein</fullName>
    </submittedName>
</protein>
<dbReference type="EMBL" id="WAAT01000037">
    <property type="protein sequence ID" value="KAB1068322.1"/>
    <property type="molecule type" value="Genomic_DNA"/>
</dbReference>
<keyword evidence="2" id="KW-1185">Reference proteome</keyword>
<dbReference type="AlphaFoldDB" id="A0A6N6MG00"/>
<accession>A0A6N6MG00</accession>
<organism evidence="1 2">
    <name type="scientific">Pseudotamlana haliotis</name>
    <dbReference type="NCBI Taxonomy" id="2614804"/>
    <lineage>
        <taxon>Bacteria</taxon>
        <taxon>Pseudomonadati</taxon>
        <taxon>Bacteroidota</taxon>
        <taxon>Flavobacteriia</taxon>
        <taxon>Flavobacteriales</taxon>
        <taxon>Flavobacteriaceae</taxon>
        <taxon>Pseudotamlana</taxon>
    </lineage>
</organism>
<dbReference type="Proteomes" id="UP000441333">
    <property type="component" value="Unassembled WGS sequence"/>
</dbReference>
<dbReference type="InterPro" id="IPR034660">
    <property type="entry name" value="DinB/YfiT-like"/>
</dbReference>
<gene>
    <name evidence="1" type="ORF">F6U93_06375</name>
</gene>
<sequence length="160" mass="18465">MIHKQIEKLQKLLDEIEGTFPYKNLKNPEVSKSTIGWQLDHSLKVFNAVCKVLAASNPEDYKPNFNLTRWFIFLIGAFPRGKVKAPKQVVSTSSNISVNILRSQLEDAHTGLKIISTLDKHAFFKHHIFGNLSKKKTFRFLEIHTEHHLKIVREILAYSK</sequence>
<dbReference type="Gene3D" id="1.20.120.450">
    <property type="entry name" value="dinb family like domain"/>
    <property type="match status" value="1"/>
</dbReference>